<reference evidence="3 4" key="1">
    <citation type="journal article" date="2016" name="Nat. Commun.">
        <title>Thousands of microbial genomes shed light on interconnected biogeochemical processes in an aquifer system.</title>
        <authorList>
            <person name="Anantharaman K."/>
            <person name="Brown C.T."/>
            <person name="Hug L.A."/>
            <person name="Sharon I."/>
            <person name="Castelle C.J."/>
            <person name="Probst A.J."/>
            <person name="Thomas B.C."/>
            <person name="Singh A."/>
            <person name="Wilkins M.J."/>
            <person name="Karaoz U."/>
            <person name="Brodie E.L."/>
            <person name="Williams K.H."/>
            <person name="Hubbard S.S."/>
            <person name="Banfield J.F."/>
        </authorList>
    </citation>
    <scope>NUCLEOTIDE SEQUENCE [LARGE SCALE GENOMIC DNA]</scope>
</reference>
<feature type="domain" description="Type II secretion system protein GspG C-terminal" evidence="2">
    <location>
        <begin position="31"/>
        <end position="132"/>
    </location>
</feature>
<keyword evidence="1" id="KW-0472">Membrane</keyword>
<dbReference type="EMBL" id="MHCA01000060">
    <property type="protein sequence ID" value="OGY10137.1"/>
    <property type="molecule type" value="Genomic_DNA"/>
</dbReference>
<feature type="transmembrane region" description="Helical" evidence="1">
    <location>
        <begin position="6"/>
        <end position="24"/>
    </location>
</feature>
<dbReference type="InterPro" id="IPR013545">
    <property type="entry name" value="T2SS_protein-GspG_C"/>
</dbReference>
<accession>A0A1G1V453</accession>
<proteinExistence type="predicted"/>
<evidence type="ECO:0000313" key="3">
    <source>
        <dbReference type="EMBL" id="OGY10137.1"/>
    </source>
</evidence>
<gene>
    <name evidence="3" type="ORF">A3F61_02125</name>
</gene>
<keyword evidence="1" id="KW-0812">Transmembrane</keyword>
<keyword evidence="1" id="KW-1133">Transmembrane helix</keyword>
<protein>
    <recommendedName>
        <fullName evidence="2">Type II secretion system protein GspG C-terminal domain-containing protein</fullName>
    </recommendedName>
</protein>
<dbReference type="STRING" id="1797517.A3F61_02125"/>
<sequence length="166" mass="18733">MKKNEIIGIGIILLVIFVAVFFNLRNSLLLARDVQRKNDLKHIAAALTAYTDIARSYPGAKDGKIANCGNNMVDACRWGIDPLNASESAIMERMPNDPSWAQSYSYLYRSNRRDFQLYAHLEDKNEEEIDRDIEKKGFACGVKVCNFGLSSSKLPLTENIEEVVDQ</sequence>
<evidence type="ECO:0000256" key="1">
    <source>
        <dbReference type="SAM" id="Phobius"/>
    </source>
</evidence>
<evidence type="ECO:0000313" key="4">
    <source>
        <dbReference type="Proteomes" id="UP000178272"/>
    </source>
</evidence>
<dbReference type="Gene3D" id="3.30.700.10">
    <property type="entry name" value="Glycoprotein, Type 4 Pilin"/>
    <property type="match status" value="1"/>
</dbReference>
<dbReference type="Proteomes" id="UP000178272">
    <property type="component" value="Unassembled WGS sequence"/>
</dbReference>
<comment type="caution">
    <text evidence="3">The sequence shown here is derived from an EMBL/GenBank/DDBJ whole genome shotgun (WGS) entry which is preliminary data.</text>
</comment>
<name>A0A1G1V453_9BACT</name>
<dbReference type="Pfam" id="PF08334">
    <property type="entry name" value="T2SSG"/>
    <property type="match status" value="1"/>
</dbReference>
<organism evidence="3 4">
    <name type="scientific">Candidatus Blackburnbacteria bacterium RIFCSPHIGHO2_12_FULL_41_13b</name>
    <dbReference type="NCBI Taxonomy" id="1797517"/>
    <lineage>
        <taxon>Bacteria</taxon>
        <taxon>Candidatus Blackburniibacteriota</taxon>
    </lineage>
</organism>
<dbReference type="AlphaFoldDB" id="A0A1G1V453"/>
<evidence type="ECO:0000259" key="2">
    <source>
        <dbReference type="Pfam" id="PF08334"/>
    </source>
</evidence>